<evidence type="ECO:0000256" key="2">
    <source>
        <dbReference type="ARBA" id="ARBA00022821"/>
    </source>
</evidence>
<dbReference type="InterPro" id="IPR032675">
    <property type="entry name" value="LRR_dom_sf"/>
</dbReference>
<evidence type="ECO:0000256" key="3">
    <source>
        <dbReference type="PROSITE-ProRule" id="PRU00708"/>
    </source>
</evidence>
<evidence type="ECO:0000259" key="4">
    <source>
        <dbReference type="Pfam" id="PF23282"/>
    </source>
</evidence>
<protein>
    <submittedName>
        <fullName evidence="6">Uncharacterized protein</fullName>
    </submittedName>
</protein>
<dbReference type="PANTHER" id="PTHR11017">
    <property type="entry name" value="LEUCINE-RICH REPEAT-CONTAINING PROTEIN"/>
    <property type="match status" value="1"/>
</dbReference>
<dbReference type="Pfam" id="PF01535">
    <property type="entry name" value="PPR"/>
    <property type="match status" value="3"/>
</dbReference>
<reference evidence="6" key="2">
    <citation type="submission" date="2021-01" db="UniProtKB">
        <authorList>
            <consortium name="EnsemblPlants"/>
        </authorList>
    </citation>
    <scope>IDENTIFICATION</scope>
</reference>
<reference evidence="6 7" key="1">
    <citation type="journal article" date="2016" name="G3 (Bethesda)">
        <title>First Draft Assembly and Annotation of the Genome of a California Endemic Oak Quercus lobata Nee (Fagaceae).</title>
        <authorList>
            <person name="Sork V.L."/>
            <person name="Fitz-Gibbon S.T."/>
            <person name="Puiu D."/>
            <person name="Crepeau M."/>
            <person name="Gugger P.F."/>
            <person name="Sherman R."/>
            <person name="Stevens K."/>
            <person name="Langley C.H."/>
            <person name="Pellegrini M."/>
            <person name="Salzberg S.L."/>
        </authorList>
    </citation>
    <scope>NUCLEOTIDE SEQUENCE [LARGE SCALE GENOMIC DNA]</scope>
    <source>
        <strain evidence="6 7">cv. SW786</strain>
    </source>
</reference>
<dbReference type="EMBL" id="LRBV02000009">
    <property type="status" value="NOT_ANNOTATED_CDS"/>
    <property type="molecule type" value="Genomic_DNA"/>
</dbReference>
<keyword evidence="7" id="KW-1185">Reference proteome</keyword>
<organism evidence="6 7">
    <name type="scientific">Quercus lobata</name>
    <name type="common">Valley oak</name>
    <dbReference type="NCBI Taxonomy" id="97700"/>
    <lineage>
        <taxon>Eukaryota</taxon>
        <taxon>Viridiplantae</taxon>
        <taxon>Streptophyta</taxon>
        <taxon>Embryophyta</taxon>
        <taxon>Tracheophyta</taxon>
        <taxon>Spermatophyta</taxon>
        <taxon>Magnoliopsida</taxon>
        <taxon>eudicotyledons</taxon>
        <taxon>Gunneridae</taxon>
        <taxon>Pentapetalae</taxon>
        <taxon>rosids</taxon>
        <taxon>fabids</taxon>
        <taxon>Fagales</taxon>
        <taxon>Fagaceae</taxon>
        <taxon>Quercus</taxon>
    </lineage>
</organism>
<dbReference type="Gene3D" id="3.40.50.300">
    <property type="entry name" value="P-loop containing nucleotide triphosphate hydrolases"/>
    <property type="match status" value="1"/>
</dbReference>
<dbReference type="PANTHER" id="PTHR11017:SF559">
    <property type="entry name" value="DISEASE RESISTANCE PROTEIN CHL1"/>
    <property type="match status" value="1"/>
</dbReference>
<dbReference type="InParanoid" id="A0A7N2MMN9"/>
<dbReference type="Proteomes" id="UP000594261">
    <property type="component" value="Chromosome 9"/>
</dbReference>
<dbReference type="InterPro" id="IPR027417">
    <property type="entry name" value="P-loop_NTPase"/>
</dbReference>
<dbReference type="AlphaFoldDB" id="A0A7N2MMN9"/>
<feature type="domain" description="Disease resistance protein RPS4B/Roq1-like leucine-rich repeats" evidence="5">
    <location>
        <begin position="494"/>
        <end position="581"/>
    </location>
</feature>
<dbReference type="SUPFAM" id="SSF52540">
    <property type="entry name" value="P-loop containing nucleoside triphosphate hydrolases"/>
    <property type="match status" value="1"/>
</dbReference>
<evidence type="ECO:0000259" key="5">
    <source>
        <dbReference type="Pfam" id="PF23286"/>
    </source>
</evidence>
<dbReference type="Pfam" id="PF23282">
    <property type="entry name" value="WHD_ROQ1"/>
    <property type="match status" value="1"/>
</dbReference>
<dbReference type="EnsemblPlants" id="QL09p052409:mrna">
    <property type="protein sequence ID" value="QL09p052409:mrna"/>
    <property type="gene ID" value="QL09p052409"/>
</dbReference>
<evidence type="ECO:0000313" key="7">
    <source>
        <dbReference type="Proteomes" id="UP000594261"/>
    </source>
</evidence>
<accession>A0A7N2MMN9</accession>
<feature type="domain" description="Disease resistance protein Roq1-like winged-helix" evidence="4">
    <location>
        <begin position="237"/>
        <end position="304"/>
    </location>
</feature>
<sequence length="1267" mass="141012">MCKHGKLLRKKLAIFLDGTHESIVIQEILERISSELNLVFQSTISNELVGIESRVREMLYLYLDEGSDGVCFVGICGMGGIGNVHEGIKIIGNRLRGKKVLIVLDVVDGEKQLKALVGNHNWFGPGSRIIITSRNDHLLKRCGVDYIYTAKELNGNEALRLFSLSAFKNLHPKENYVHFYFVNYTKGLPLALNTLGSLLFNKSIDERKSAMDKLKAEPSKEILDVLQISFDGLTNMQKELFLDIACFFKQKNKDCVRDILKSFGYNPNYNIGVLMDISLITINKNGGLCMHDLLQEMGQQIVFRESPNEPGGRSRLWHCEDVLHTLKNNTGTDAVEGIELNTPNQKEESLSAEAFTKMTKLRFLKICNVQLPKGLSYLSNELRFIEWYRYPLKSMPTSFQPNKLVELRMRCSHINHLWKGIMNLDELRLIDLSDSQNLIEMPDLSGAPKLKQLILQRFMRLSKIHVSLGNLKCLIRLDLNDCKYLESLPPKISLEAIEILNLVGCSKLKKFPEIFGYMPRLSKLCLSGTAIKDLSLSTEYLTGLIKLDLRDCKNLSSLSNACCCSMSLKILTLSGCSKLNELPENLGNIKGLEELDAIPDGLGCLSSLTKLDLRGNNFVCLPESTTQLSNMETLLLSGCTHLRSLPELPLNIKGIDADGCTSLEILPLRLEEGPCPILCLLNCVKLINNEDYDDMLLTTLRHHIQFKFLYSANIIHFTNVVHMIMVVIDLRIGLGATAAAVASLLMRMIWKIQQKIPKLSESHNEYDRGENGTSGEVESILCGFDVRSSSLNLQPSAILLSTFVSNAPLQVNGCGSYIEAVSCKMLLELGSAEVWALSHDSMIICRVQANIGLACWLTGSLSINSAPLPEFAAMTSAFGKSLLGLESKILIKYEGGLKLEQLLVLLERTVIGLIGRTESIVIDYEQFTSSLILASPSSNSLIHNLFLLAPALSPWKLCSPSSNSLIGDIEAARKVFGVLPERGIDAWNAMIIAYSRREYPDEVLNLFCQMILEGVRTDNDILTFMVALMACTRLSDLKTGEEIWCTVMDCGFEFHALVGSSVLNLYAKCQKGSFLLDNYDKWGCGYRPDLVSLVSALLACSQVGYLKLGKSIHGYIINSKDLISWNAMITSYGIHGHGKEAVTLPRDEKNKSKTRSCYSSLLSAFSHSGPVVEACELIDSINAESGLAIWVAFLAKWQVVDWRGGRKEDEDSVYFLPCSEEECQSSELLQRIVLENAAPITNDMVAADPSSTVVHSMRRNDLEFQIS</sequence>
<dbReference type="PRINTS" id="PR00364">
    <property type="entry name" value="DISEASERSIST"/>
</dbReference>
<dbReference type="Pfam" id="PF23286">
    <property type="entry name" value="LRR_13"/>
    <property type="match status" value="1"/>
</dbReference>
<evidence type="ECO:0000256" key="1">
    <source>
        <dbReference type="ARBA" id="ARBA00022737"/>
    </source>
</evidence>
<keyword evidence="1" id="KW-0677">Repeat</keyword>
<dbReference type="GO" id="GO:0006952">
    <property type="term" value="P:defense response"/>
    <property type="evidence" value="ECO:0007669"/>
    <property type="project" value="InterPro"/>
</dbReference>
<dbReference type="Gene3D" id="1.25.40.10">
    <property type="entry name" value="Tetratricopeptide repeat domain"/>
    <property type="match status" value="2"/>
</dbReference>
<dbReference type="InterPro" id="IPR042197">
    <property type="entry name" value="Apaf_helical"/>
</dbReference>
<dbReference type="InterPro" id="IPR011990">
    <property type="entry name" value="TPR-like_helical_dom_sf"/>
</dbReference>
<dbReference type="SUPFAM" id="SSF52058">
    <property type="entry name" value="L domain-like"/>
    <property type="match status" value="1"/>
</dbReference>
<dbReference type="InterPro" id="IPR002885">
    <property type="entry name" value="PPR_rpt"/>
</dbReference>
<dbReference type="Gramene" id="QL09p052409:mrna">
    <property type="protein sequence ID" value="QL09p052409:mrna"/>
    <property type="gene ID" value="QL09p052409"/>
</dbReference>
<keyword evidence="2" id="KW-0611">Plant defense</keyword>
<dbReference type="InterPro" id="IPR058192">
    <property type="entry name" value="WHD_ROQ1-like"/>
</dbReference>
<evidence type="ECO:0000313" key="6">
    <source>
        <dbReference type="EnsemblPlants" id="QL09p052409:mrna"/>
    </source>
</evidence>
<dbReference type="GO" id="GO:0043531">
    <property type="term" value="F:ADP binding"/>
    <property type="evidence" value="ECO:0007669"/>
    <property type="project" value="InterPro"/>
</dbReference>
<proteinExistence type="predicted"/>
<dbReference type="Gene3D" id="1.10.8.430">
    <property type="entry name" value="Helical domain of apoptotic protease-activating factors"/>
    <property type="match status" value="1"/>
</dbReference>
<dbReference type="Gene3D" id="3.80.10.10">
    <property type="entry name" value="Ribonuclease Inhibitor"/>
    <property type="match status" value="3"/>
</dbReference>
<dbReference type="NCBIfam" id="TIGR00756">
    <property type="entry name" value="PPR"/>
    <property type="match status" value="1"/>
</dbReference>
<dbReference type="PROSITE" id="PS51375">
    <property type="entry name" value="PPR"/>
    <property type="match status" value="1"/>
</dbReference>
<dbReference type="InterPro" id="IPR058546">
    <property type="entry name" value="RPS4B/Roq1-like_LRR"/>
</dbReference>
<dbReference type="InterPro" id="IPR044974">
    <property type="entry name" value="Disease_R_plants"/>
</dbReference>
<feature type="repeat" description="PPR" evidence="3">
    <location>
        <begin position="983"/>
        <end position="1017"/>
    </location>
</feature>
<name>A0A7N2MMN9_QUELO</name>